<dbReference type="AlphaFoldDB" id="A0A8X8XQN8"/>
<evidence type="ECO:0000256" key="8">
    <source>
        <dbReference type="ARBA" id="ARBA00023136"/>
    </source>
</evidence>
<dbReference type="GO" id="GO:0006813">
    <property type="term" value="P:potassium ion transport"/>
    <property type="evidence" value="ECO:0007669"/>
    <property type="project" value="UniProtKB-KW"/>
</dbReference>
<dbReference type="Gene3D" id="1.20.1530.20">
    <property type="match status" value="2"/>
</dbReference>
<reference evidence="12" key="1">
    <citation type="submission" date="2018-01" db="EMBL/GenBank/DDBJ databases">
        <authorList>
            <person name="Mao J.F."/>
        </authorList>
    </citation>
    <scope>NUCLEOTIDE SEQUENCE</scope>
    <source>
        <strain evidence="12">Huo1</strain>
        <tissue evidence="12">Leaf</tissue>
    </source>
</reference>
<evidence type="ECO:0000256" key="10">
    <source>
        <dbReference type="SAM" id="Phobius"/>
    </source>
</evidence>
<comment type="subcellular location">
    <subcellularLocation>
        <location evidence="1">Membrane</location>
        <topology evidence="1">Multi-pass membrane protein</topology>
    </subcellularLocation>
</comment>
<feature type="transmembrane region" description="Helical" evidence="10">
    <location>
        <begin position="42"/>
        <end position="64"/>
    </location>
</feature>
<evidence type="ECO:0000259" key="11">
    <source>
        <dbReference type="Pfam" id="PF00999"/>
    </source>
</evidence>
<reference evidence="12" key="2">
    <citation type="submission" date="2020-08" db="EMBL/GenBank/DDBJ databases">
        <title>Plant Genome Project.</title>
        <authorList>
            <person name="Zhang R.-G."/>
        </authorList>
    </citation>
    <scope>NUCLEOTIDE SEQUENCE</scope>
    <source>
        <strain evidence="12">Huo1</strain>
        <tissue evidence="12">Leaf</tissue>
    </source>
</reference>
<feature type="transmembrane region" description="Helical" evidence="10">
    <location>
        <begin position="304"/>
        <end position="327"/>
    </location>
</feature>
<dbReference type="InterPro" id="IPR038770">
    <property type="entry name" value="Na+/solute_symporter_sf"/>
</dbReference>
<evidence type="ECO:0000256" key="5">
    <source>
        <dbReference type="ARBA" id="ARBA00022958"/>
    </source>
</evidence>
<keyword evidence="7" id="KW-0406">Ion transport</keyword>
<accession>A0A8X8XQN8</accession>
<evidence type="ECO:0000256" key="2">
    <source>
        <dbReference type="ARBA" id="ARBA00022448"/>
    </source>
</evidence>
<comment type="similarity">
    <text evidence="9">Belongs to the monovalent cation:proton antiporter 2 (CPA2) transporter (TC 2.A.37) family. CHX (TC 2.A.37.4) subfamily.</text>
</comment>
<keyword evidence="3" id="KW-0633">Potassium transport</keyword>
<dbReference type="GO" id="GO:1902600">
    <property type="term" value="P:proton transmembrane transport"/>
    <property type="evidence" value="ECO:0007669"/>
    <property type="project" value="InterPro"/>
</dbReference>
<dbReference type="GO" id="GO:0015297">
    <property type="term" value="F:antiporter activity"/>
    <property type="evidence" value="ECO:0007669"/>
    <property type="project" value="InterPro"/>
</dbReference>
<dbReference type="GO" id="GO:0006885">
    <property type="term" value="P:regulation of pH"/>
    <property type="evidence" value="ECO:0007669"/>
    <property type="project" value="TreeGrafter"/>
</dbReference>
<keyword evidence="6 10" id="KW-1133">Transmembrane helix</keyword>
<keyword evidence="8 10" id="KW-0472">Membrane</keyword>
<dbReference type="Proteomes" id="UP000298416">
    <property type="component" value="Unassembled WGS sequence"/>
</dbReference>
<dbReference type="InterPro" id="IPR050794">
    <property type="entry name" value="CPA2_transporter"/>
</dbReference>
<keyword evidence="13" id="KW-1185">Reference proteome</keyword>
<keyword evidence="5" id="KW-0630">Potassium</keyword>
<evidence type="ECO:0000256" key="9">
    <source>
        <dbReference type="ARBA" id="ARBA00038341"/>
    </source>
</evidence>
<organism evidence="12">
    <name type="scientific">Salvia splendens</name>
    <name type="common">Scarlet sage</name>
    <dbReference type="NCBI Taxonomy" id="180675"/>
    <lineage>
        <taxon>Eukaryota</taxon>
        <taxon>Viridiplantae</taxon>
        <taxon>Streptophyta</taxon>
        <taxon>Embryophyta</taxon>
        <taxon>Tracheophyta</taxon>
        <taxon>Spermatophyta</taxon>
        <taxon>Magnoliopsida</taxon>
        <taxon>eudicotyledons</taxon>
        <taxon>Gunneridae</taxon>
        <taxon>Pentapetalae</taxon>
        <taxon>asterids</taxon>
        <taxon>lamiids</taxon>
        <taxon>Lamiales</taxon>
        <taxon>Lamiaceae</taxon>
        <taxon>Nepetoideae</taxon>
        <taxon>Mentheae</taxon>
        <taxon>Salviinae</taxon>
        <taxon>Salvia</taxon>
        <taxon>Salvia subgen. Calosphace</taxon>
        <taxon>core Calosphace</taxon>
    </lineage>
</organism>
<evidence type="ECO:0000256" key="4">
    <source>
        <dbReference type="ARBA" id="ARBA00022692"/>
    </source>
</evidence>
<evidence type="ECO:0000256" key="6">
    <source>
        <dbReference type="ARBA" id="ARBA00022989"/>
    </source>
</evidence>
<evidence type="ECO:0000256" key="1">
    <source>
        <dbReference type="ARBA" id="ARBA00004141"/>
    </source>
</evidence>
<keyword evidence="2" id="KW-0813">Transport</keyword>
<feature type="transmembrane region" description="Helical" evidence="10">
    <location>
        <begin position="208"/>
        <end position="233"/>
    </location>
</feature>
<dbReference type="PANTHER" id="PTHR32468">
    <property type="entry name" value="CATION/H + ANTIPORTER"/>
    <property type="match status" value="1"/>
</dbReference>
<dbReference type="InterPro" id="IPR006153">
    <property type="entry name" value="Cation/H_exchanger_TM"/>
</dbReference>
<feature type="transmembrane region" description="Helical" evidence="10">
    <location>
        <begin position="76"/>
        <end position="97"/>
    </location>
</feature>
<gene>
    <name evidence="12" type="ORF">SASPL_121005</name>
</gene>
<evidence type="ECO:0000313" key="13">
    <source>
        <dbReference type="Proteomes" id="UP000298416"/>
    </source>
</evidence>
<feature type="transmembrane region" description="Helical" evidence="10">
    <location>
        <begin position="130"/>
        <end position="160"/>
    </location>
</feature>
<proteinExistence type="inferred from homology"/>
<dbReference type="GO" id="GO:0012505">
    <property type="term" value="C:endomembrane system"/>
    <property type="evidence" value="ECO:0007669"/>
    <property type="project" value="TreeGrafter"/>
</dbReference>
<dbReference type="EMBL" id="PNBA02000007">
    <property type="protein sequence ID" value="KAG6418800.1"/>
    <property type="molecule type" value="Genomic_DNA"/>
</dbReference>
<dbReference type="PANTHER" id="PTHR32468:SF26">
    <property type="entry name" value="CATION_H(+) ANTIPORTER 15"/>
    <property type="match status" value="1"/>
</dbReference>
<comment type="caution">
    <text evidence="12">The sequence shown here is derived from an EMBL/GenBank/DDBJ whole genome shotgun (WGS) entry which is preliminary data.</text>
</comment>
<feature type="transmembrane region" description="Helical" evidence="10">
    <location>
        <begin position="13"/>
        <end position="30"/>
    </location>
</feature>
<evidence type="ECO:0000256" key="3">
    <source>
        <dbReference type="ARBA" id="ARBA00022538"/>
    </source>
</evidence>
<evidence type="ECO:0000313" key="12">
    <source>
        <dbReference type="EMBL" id="KAG6418800.1"/>
    </source>
</evidence>
<name>A0A8X8XQN8_SALSN</name>
<dbReference type="GO" id="GO:0016020">
    <property type="term" value="C:membrane"/>
    <property type="evidence" value="ECO:0007669"/>
    <property type="project" value="UniProtKB-SubCell"/>
</dbReference>
<sequence>MIFPLRSVLVLETIAHVGLLYFLFLVGVEIDMTLIKHTGKKAVVIAIAGMILHFLIGVFFAFVMHEESGFVRLGTLILFLGVALSVTSFSVLARILAELKLLNSDMGRLAMPVISWVIQRMPEGESVNKVYICLILTGVMISAFITDALGTHSVFGAFVFGLVIPNGPFGVTLIVKMEDFFTGLLLPLFFAISGLKTDVSSIKDFSTWVILAAVIVLACAGNIAGTLLVTLYYKIPFDDSLTLSLLMNAKGLIEMIVLNVGKDQKVRARETLLGLCPCRYLAQAATAHRCLWSSHGFQVLDDEAFAIMVIVATVMTSVISPIVTTVYKPAKKFAPYKRRTIQQTKQDGEFRVLVYVHTAKNVPTIINLLEASHLTKKSPICTYVLHLV</sequence>
<protein>
    <recommendedName>
        <fullName evidence="11">Cation/H+ exchanger transmembrane domain-containing protein</fullName>
    </recommendedName>
</protein>
<feature type="domain" description="Cation/H+ exchanger transmembrane" evidence="11">
    <location>
        <begin position="108"/>
        <end position="323"/>
    </location>
</feature>
<evidence type="ECO:0000256" key="7">
    <source>
        <dbReference type="ARBA" id="ARBA00023065"/>
    </source>
</evidence>
<dbReference type="Pfam" id="PF00999">
    <property type="entry name" value="Na_H_Exchanger"/>
    <property type="match status" value="1"/>
</dbReference>
<keyword evidence="4 10" id="KW-0812">Transmembrane</keyword>